<accession>A0AAV9XIN9</accession>
<dbReference type="Proteomes" id="UP001365542">
    <property type="component" value="Unassembled WGS sequence"/>
</dbReference>
<name>A0AAV9XIN9_9PEZI</name>
<comment type="caution">
    <text evidence="2">The sequence shown here is derived from an EMBL/GenBank/DDBJ whole genome shotgun (WGS) entry which is preliminary data.</text>
</comment>
<keyword evidence="1" id="KW-0732">Signal</keyword>
<feature type="signal peptide" evidence="1">
    <location>
        <begin position="1"/>
        <end position="22"/>
    </location>
</feature>
<proteinExistence type="predicted"/>
<evidence type="ECO:0000256" key="1">
    <source>
        <dbReference type="SAM" id="SignalP"/>
    </source>
</evidence>
<evidence type="ECO:0000313" key="3">
    <source>
        <dbReference type="Proteomes" id="UP001365542"/>
    </source>
</evidence>
<gene>
    <name evidence="2" type="ORF">TWF694_008177</name>
</gene>
<evidence type="ECO:0000313" key="2">
    <source>
        <dbReference type="EMBL" id="KAK6540787.1"/>
    </source>
</evidence>
<dbReference type="EMBL" id="JAVHJO010000004">
    <property type="protein sequence ID" value="KAK6540787.1"/>
    <property type="molecule type" value="Genomic_DNA"/>
</dbReference>
<feature type="chain" id="PRO_5044012886" description="Apple domain-containing protein" evidence="1">
    <location>
        <begin position="23"/>
        <end position="369"/>
    </location>
</feature>
<sequence length="369" mass="38662">MKSTLFSSALVTFGSLISFANAGYYGAAPAPACSTATHETCATAYGANKPYGALPTNVKTISSTKLVTSTAWKPAATYTVTGKDSTVTKQVTTTCTVKKQCAVKTIYVTHVTTSTKTIDSVYTSTKDVTVKKTGAAYTVPTPYGFVNVADDSYNKEHIKRDYGNYYGNAPQSYATAVHCTKTLGATCTTTVTKQKSPAVTHTVPGKTKTVTHTNSVYVTVCANPTVKTVTAVSTCTVSTTKKSTVTVTKTITSTLAGPTTYAACNSHNLYSGSNGVSVTGAKGDILVAGINSAYDCCVACQKHQTYGKSDCAGSYFTTSDSYSGNKCYLRITNTCPSQSSCTLLFKNTSSYGSKTTISNGACGRWHCSA</sequence>
<reference evidence="2 3" key="1">
    <citation type="submission" date="2019-10" db="EMBL/GenBank/DDBJ databases">
        <authorList>
            <person name="Palmer J.M."/>
        </authorList>
    </citation>
    <scope>NUCLEOTIDE SEQUENCE [LARGE SCALE GENOMIC DNA]</scope>
    <source>
        <strain evidence="2 3">TWF694</strain>
    </source>
</reference>
<evidence type="ECO:0008006" key="4">
    <source>
        <dbReference type="Google" id="ProtNLM"/>
    </source>
</evidence>
<protein>
    <recommendedName>
        <fullName evidence="4">Apple domain-containing protein</fullName>
    </recommendedName>
</protein>
<dbReference type="AlphaFoldDB" id="A0AAV9XIN9"/>
<keyword evidence="3" id="KW-1185">Reference proteome</keyword>
<organism evidence="2 3">
    <name type="scientific">Orbilia ellipsospora</name>
    <dbReference type="NCBI Taxonomy" id="2528407"/>
    <lineage>
        <taxon>Eukaryota</taxon>
        <taxon>Fungi</taxon>
        <taxon>Dikarya</taxon>
        <taxon>Ascomycota</taxon>
        <taxon>Pezizomycotina</taxon>
        <taxon>Orbiliomycetes</taxon>
        <taxon>Orbiliales</taxon>
        <taxon>Orbiliaceae</taxon>
        <taxon>Orbilia</taxon>
    </lineage>
</organism>